<proteinExistence type="predicted"/>
<keyword evidence="2" id="KW-1185">Reference proteome</keyword>
<dbReference type="OrthoDB" id="6711986at2"/>
<gene>
    <name evidence="1" type="ORF">BKE30_11280</name>
</gene>
<name>A0A1S8CS63_9GAMM</name>
<sequence>MALPQYYRTPKGNQALENRSIKLSSRQRALLLMIENGHTSHLSQQQLRQLATADNLAILLEHQLIVAGTSAVSVDSQIATPLVQPIALVSQSDMDQPHEQQISANVSIQPAVDTWPESAHKQAIAAAQVPDLAGQDIIVSADLHTAAMLQATPDYLTFDDVKQLMMNSLREYCGLLASALIKEIQHASSITKLRMCQMRWVTTLTETRASSAQIAMWVEQINYSLSCPSEQVIPLSEALTL</sequence>
<reference evidence="1 2" key="1">
    <citation type="submission" date="2016-10" db="EMBL/GenBank/DDBJ databases">
        <title>Draft Genome sequence of Alkanindiges sp. strain H1.</title>
        <authorList>
            <person name="Subhash Y."/>
            <person name="Lee S."/>
        </authorList>
    </citation>
    <scope>NUCLEOTIDE SEQUENCE [LARGE SCALE GENOMIC DNA]</scope>
    <source>
        <strain evidence="1 2">H1</strain>
    </source>
</reference>
<dbReference type="STRING" id="1907941.BKE30_11280"/>
<evidence type="ECO:0000313" key="1">
    <source>
        <dbReference type="EMBL" id="ONG38743.1"/>
    </source>
</evidence>
<evidence type="ECO:0000313" key="2">
    <source>
        <dbReference type="Proteomes" id="UP000192132"/>
    </source>
</evidence>
<accession>A0A1S8CS63</accession>
<dbReference type="AlphaFoldDB" id="A0A1S8CS63"/>
<dbReference type="EMBL" id="MLCN01000029">
    <property type="protein sequence ID" value="ONG38743.1"/>
    <property type="molecule type" value="Genomic_DNA"/>
</dbReference>
<dbReference type="RefSeq" id="WP_076878706.1">
    <property type="nucleotide sequence ID" value="NZ_MLCN01000029.1"/>
</dbReference>
<organism evidence="1 2">
    <name type="scientific">Alkanindiges hydrocarboniclasticus</name>
    <dbReference type="NCBI Taxonomy" id="1907941"/>
    <lineage>
        <taxon>Bacteria</taxon>
        <taxon>Pseudomonadati</taxon>
        <taxon>Pseudomonadota</taxon>
        <taxon>Gammaproteobacteria</taxon>
        <taxon>Moraxellales</taxon>
        <taxon>Moraxellaceae</taxon>
        <taxon>Alkanindiges</taxon>
    </lineage>
</organism>
<comment type="caution">
    <text evidence="1">The sequence shown here is derived from an EMBL/GenBank/DDBJ whole genome shotgun (WGS) entry which is preliminary data.</text>
</comment>
<protein>
    <submittedName>
        <fullName evidence="1">Uncharacterized protein</fullName>
    </submittedName>
</protein>
<dbReference type="Proteomes" id="UP000192132">
    <property type="component" value="Unassembled WGS sequence"/>
</dbReference>